<organism evidence="2 3">
    <name type="scientific">Alicyclobacillus hesperidum</name>
    <dbReference type="NCBI Taxonomy" id="89784"/>
    <lineage>
        <taxon>Bacteria</taxon>
        <taxon>Bacillati</taxon>
        <taxon>Bacillota</taxon>
        <taxon>Bacilli</taxon>
        <taxon>Bacillales</taxon>
        <taxon>Alicyclobacillaceae</taxon>
        <taxon>Alicyclobacillus</taxon>
    </lineage>
</organism>
<gene>
    <name evidence="1" type="ORF">Heshes_02550</name>
    <name evidence="2" type="ORF">SAMN04489725_11669</name>
</gene>
<keyword evidence="3" id="KW-1185">Reference proteome</keyword>
<dbReference type="Proteomes" id="UP000182589">
    <property type="component" value="Unassembled WGS sequence"/>
</dbReference>
<reference evidence="2" key="1">
    <citation type="submission" date="2016-10" db="EMBL/GenBank/DDBJ databases">
        <authorList>
            <person name="de Groot N.N."/>
        </authorList>
    </citation>
    <scope>NUCLEOTIDE SEQUENCE [LARGE SCALE GENOMIC DNA]</scope>
    <source>
        <strain evidence="2">DSM 12489</strain>
    </source>
</reference>
<dbReference type="EMBL" id="BSRA01000001">
    <property type="protein sequence ID" value="GLV12571.1"/>
    <property type="molecule type" value="Genomic_DNA"/>
</dbReference>
<dbReference type="PIRSF" id="PIRSF036698">
    <property type="entry name" value="UCP036698"/>
    <property type="match status" value="1"/>
</dbReference>
<evidence type="ECO:0000313" key="3">
    <source>
        <dbReference type="Proteomes" id="UP000182589"/>
    </source>
</evidence>
<evidence type="ECO:0000313" key="2">
    <source>
        <dbReference type="EMBL" id="SDW83531.1"/>
    </source>
</evidence>
<evidence type="ECO:0008006" key="4">
    <source>
        <dbReference type="Google" id="ProtNLM"/>
    </source>
</evidence>
<dbReference type="Pfam" id="PF14084">
    <property type="entry name" value="DUF4264"/>
    <property type="match status" value="1"/>
</dbReference>
<dbReference type="InterPro" id="IPR012190">
    <property type="entry name" value="UCP036698"/>
</dbReference>
<reference evidence="3" key="2">
    <citation type="submission" date="2016-10" db="EMBL/GenBank/DDBJ databases">
        <authorList>
            <person name="Varghese N."/>
        </authorList>
    </citation>
    <scope>NUCLEOTIDE SEQUENCE [LARGE SCALE GENOMIC DNA]</scope>
    <source>
        <strain evidence="3">DSM 12489</strain>
    </source>
</reference>
<reference evidence="1" key="3">
    <citation type="submission" date="2023-02" db="EMBL/GenBank/DDBJ databases">
        <title>Proposal of a novel subspecies: Alicyclobacillus hesperidum subspecies aegle.</title>
        <authorList>
            <person name="Goto K."/>
            <person name="Fujii T."/>
            <person name="Yasui K."/>
            <person name="Mochida K."/>
            <person name="Kato-Tanaka Y."/>
            <person name="Morohoshi S."/>
            <person name="An S.Y."/>
            <person name="Kasai H."/>
            <person name="Yokota A."/>
        </authorList>
    </citation>
    <scope>NUCLEOTIDE SEQUENCE</scope>
    <source>
        <strain evidence="1">DSM 12766</strain>
    </source>
</reference>
<sequence>MESKLHVYATHVCDKSEDLYLLIDFLNRNLKDKDVIFGLSKSEGSPDKMQITLYRTDLE</sequence>
<dbReference type="EMBL" id="FNOJ01000016">
    <property type="protein sequence ID" value="SDW83531.1"/>
    <property type="molecule type" value="Genomic_DNA"/>
</dbReference>
<accession>A0A1H2WSI0</accession>
<name>A0A1H2WSI0_9BACL</name>
<dbReference type="Proteomes" id="UP001157137">
    <property type="component" value="Unassembled WGS sequence"/>
</dbReference>
<evidence type="ECO:0000313" key="1">
    <source>
        <dbReference type="EMBL" id="GLV12571.1"/>
    </source>
</evidence>
<dbReference type="AlphaFoldDB" id="A0A1H2WSI0"/>
<protein>
    <recommendedName>
        <fullName evidence="4">DUF4264 domain-containing protein</fullName>
    </recommendedName>
</protein>
<proteinExistence type="predicted"/>
<dbReference type="STRING" id="89784.SAMN04489725_11669"/>